<comment type="cofactor">
    <cofactor evidence="1">
        <name>FAD</name>
        <dbReference type="ChEBI" id="CHEBI:57692"/>
    </cofactor>
</comment>
<dbReference type="InterPro" id="IPR036774">
    <property type="entry name" value="ERV/ALR_sulphydryl_oxid_sf"/>
</dbReference>
<accession>A0A6C0HTK3</accession>
<dbReference type="PANTHER" id="PTHR12645:SF0">
    <property type="entry name" value="FAD-LINKED SULFHYDRYL OXIDASE ALR"/>
    <property type="match status" value="1"/>
</dbReference>
<dbReference type="AlphaFoldDB" id="A0A6C0HTK3"/>
<dbReference type="Gene3D" id="1.20.120.310">
    <property type="entry name" value="ERV/ALR sulfhydryl oxidase domain"/>
    <property type="match status" value="1"/>
</dbReference>
<dbReference type="InterPro" id="IPR017905">
    <property type="entry name" value="ERV/ALR_sulphydryl_oxidase"/>
</dbReference>
<dbReference type="EMBL" id="MN740012">
    <property type="protein sequence ID" value="QHT83862.1"/>
    <property type="molecule type" value="Genomic_DNA"/>
</dbReference>
<dbReference type="Pfam" id="PF04777">
    <property type="entry name" value="Evr1_Alr"/>
    <property type="match status" value="1"/>
</dbReference>
<keyword evidence="4" id="KW-0274">FAD</keyword>
<keyword evidence="3" id="KW-0285">Flavoprotein</keyword>
<keyword evidence="6" id="KW-1015">Disulfide bond</keyword>
<evidence type="ECO:0000256" key="3">
    <source>
        <dbReference type="ARBA" id="ARBA00022630"/>
    </source>
</evidence>
<dbReference type="EC" id="1.8.3.2" evidence="2"/>
<evidence type="ECO:0000256" key="6">
    <source>
        <dbReference type="ARBA" id="ARBA00023157"/>
    </source>
</evidence>
<evidence type="ECO:0000256" key="5">
    <source>
        <dbReference type="ARBA" id="ARBA00023002"/>
    </source>
</evidence>
<name>A0A6C0HTK3_9ZZZZ</name>
<evidence type="ECO:0000256" key="1">
    <source>
        <dbReference type="ARBA" id="ARBA00001974"/>
    </source>
</evidence>
<evidence type="ECO:0000259" key="7">
    <source>
        <dbReference type="PROSITE" id="PS51324"/>
    </source>
</evidence>
<reference evidence="8" key="1">
    <citation type="journal article" date="2020" name="Nature">
        <title>Giant virus diversity and host interactions through global metagenomics.</title>
        <authorList>
            <person name="Schulz F."/>
            <person name="Roux S."/>
            <person name="Paez-Espino D."/>
            <person name="Jungbluth S."/>
            <person name="Walsh D.A."/>
            <person name="Denef V.J."/>
            <person name="McMahon K.D."/>
            <person name="Konstantinidis K.T."/>
            <person name="Eloe-Fadrosh E.A."/>
            <person name="Kyrpides N.C."/>
            <person name="Woyke T."/>
        </authorList>
    </citation>
    <scope>NUCLEOTIDE SEQUENCE</scope>
    <source>
        <strain evidence="8">GVMAG-M-3300023184-168</strain>
    </source>
</reference>
<dbReference type="PANTHER" id="PTHR12645">
    <property type="entry name" value="ALR/ERV"/>
    <property type="match status" value="1"/>
</dbReference>
<sequence length="181" mass="21633">MRNTRKNVSSKIYSKEDYNSNDGMLTTIWGPSMWHCLHTISFNYPVYPTKEDKYNYMNFIKNLKHVLPCGKCRKNLVKNFKKLPLNISHMKSRETFSKYVYNLHEIINDMLCKKSNLTYENVRERYENFRARCMNNKTKKRVKKFFKEKGCVVPFYGKKSKCVLHIIPDDVKCESIQFNQG</sequence>
<dbReference type="PROSITE" id="PS51324">
    <property type="entry name" value="ERV_ALR"/>
    <property type="match status" value="1"/>
</dbReference>
<dbReference type="InterPro" id="IPR039799">
    <property type="entry name" value="ALR/ERV"/>
</dbReference>
<dbReference type="GO" id="GO:0005739">
    <property type="term" value="C:mitochondrion"/>
    <property type="evidence" value="ECO:0007669"/>
    <property type="project" value="TreeGrafter"/>
</dbReference>
<dbReference type="SUPFAM" id="SSF69000">
    <property type="entry name" value="FAD-dependent thiol oxidase"/>
    <property type="match status" value="1"/>
</dbReference>
<evidence type="ECO:0000256" key="4">
    <source>
        <dbReference type="ARBA" id="ARBA00022827"/>
    </source>
</evidence>
<dbReference type="GO" id="GO:0016971">
    <property type="term" value="F:flavin-dependent sulfhydryl oxidase activity"/>
    <property type="evidence" value="ECO:0007669"/>
    <property type="project" value="InterPro"/>
</dbReference>
<protein>
    <recommendedName>
        <fullName evidence="2">thiol oxidase</fullName>
        <ecNumber evidence="2">1.8.3.2</ecNumber>
    </recommendedName>
</protein>
<evidence type="ECO:0000256" key="2">
    <source>
        <dbReference type="ARBA" id="ARBA00012512"/>
    </source>
</evidence>
<dbReference type="GO" id="GO:0050660">
    <property type="term" value="F:flavin adenine dinucleotide binding"/>
    <property type="evidence" value="ECO:0007669"/>
    <property type="project" value="TreeGrafter"/>
</dbReference>
<organism evidence="8">
    <name type="scientific">viral metagenome</name>
    <dbReference type="NCBI Taxonomy" id="1070528"/>
    <lineage>
        <taxon>unclassified sequences</taxon>
        <taxon>metagenomes</taxon>
        <taxon>organismal metagenomes</taxon>
    </lineage>
</organism>
<feature type="domain" description="ERV/ALR sulfhydryl oxidase" evidence="7">
    <location>
        <begin position="19"/>
        <end position="126"/>
    </location>
</feature>
<proteinExistence type="predicted"/>
<evidence type="ECO:0000313" key="8">
    <source>
        <dbReference type="EMBL" id="QHT83862.1"/>
    </source>
</evidence>
<keyword evidence="5" id="KW-0560">Oxidoreductase</keyword>